<dbReference type="Gene3D" id="3.60.10.10">
    <property type="entry name" value="Endonuclease/exonuclease/phosphatase"/>
    <property type="match status" value="1"/>
</dbReference>
<sequence length="178" mass="20010">MNGLSHNIQFPGATAADMAHYVKPALMAKLNVVILHVCTNDIKNNSPDQVQSICNLEDTVASSSSSDQSRLDNDNDDHDDHDDGDVTKTNDNENVNPLDPITPTTDQYEKVYPKLKGFKIRHLNIASLVKHNIKTNYWFNFLAKLPFDVICINETRLDDSIDNSEVKIPGYDLVRKDI</sequence>
<evidence type="ECO:0000313" key="3">
    <source>
        <dbReference type="Proteomes" id="UP001152795"/>
    </source>
</evidence>
<dbReference type="InterPro" id="IPR036691">
    <property type="entry name" value="Endo/exonu/phosph_ase_sf"/>
</dbReference>
<keyword evidence="2" id="KW-0808">Transferase</keyword>
<dbReference type="Proteomes" id="UP001152795">
    <property type="component" value="Unassembled WGS sequence"/>
</dbReference>
<dbReference type="AlphaFoldDB" id="A0A6S7HQV2"/>
<accession>A0A6S7HQV2</accession>
<dbReference type="OrthoDB" id="6130266at2759"/>
<dbReference type="EMBL" id="CACRXK020005933">
    <property type="protein sequence ID" value="CAB4007844.1"/>
    <property type="molecule type" value="Genomic_DNA"/>
</dbReference>
<gene>
    <name evidence="2" type="ORF">PACLA_8A018386</name>
</gene>
<protein>
    <submittedName>
        <fullName evidence="2">RNA-directed DNA polymerase from transposon BS</fullName>
    </submittedName>
</protein>
<keyword evidence="2" id="KW-0695">RNA-directed DNA polymerase</keyword>
<keyword evidence="3" id="KW-1185">Reference proteome</keyword>
<comment type="caution">
    <text evidence="2">The sequence shown here is derived from an EMBL/GenBank/DDBJ whole genome shotgun (WGS) entry which is preliminary data.</text>
</comment>
<reference evidence="2" key="1">
    <citation type="submission" date="2020-04" db="EMBL/GenBank/DDBJ databases">
        <authorList>
            <person name="Alioto T."/>
            <person name="Alioto T."/>
            <person name="Gomez Garrido J."/>
        </authorList>
    </citation>
    <scope>NUCLEOTIDE SEQUENCE</scope>
    <source>
        <strain evidence="2">A484AB</strain>
    </source>
</reference>
<name>A0A6S7HQV2_PARCT</name>
<proteinExistence type="predicted"/>
<feature type="region of interest" description="Disordered" evidence="1">
    <location>
        <begin position="59"/>
        <end position="105"/>
    </location>
</feature>
<dbReference type="GO" id="GO:0003964">
    <property type="term" value="F:RNA-directed DNA polymerase activity"/>
    <property type="evidence" value="ECO:0007669"/>
    <property type="project" value="UniProtKB-KW"/>
</dbReference>
<evidence type="ECO:0000256" key="1">
    <source>
        <dbReference type="SAM" id="MobiDB-lite"/>
    </source>
</evidence>
<feature type="compositionally biased region" description="Acidic residues" evidence="1">
    <location>
        <begin position="74"/>
        <end position="83"/>
    </location>
</feature>
<keyword evidence="2" id="KW-0548">Nucleotidyltransferase</keyword>
<dbReference type="Gene3D" id="3.40.50.12690">
    <property type="match status" value="1"/>
</dbReference>
<organism evidence="2 3">
    <name type="scientific">Paramuricea clavata</name>
    <name type="common">Red gorgonian</name>
    <name type="synonym">Violescent sea-whip</name>
    <dbReference type="NCBI Taxonomy" id="317549"/>
    <lineage>
        <taxon>Eukaryota</taxon>
        <taxon>Metazoa</taxon>
        <taxon>Cnidaria</taxon>
        <taxon>Anthozoa</taxon>
        <taxon>Octocorallia</taxon>
        <taxon>Malacalcyonacea</taxon>
        <taxon>Plexauridae</taxon>
        <taxon>Paramuricea</taxon>
    </lineage>
</organism>
<evidence type="ECO:0000313" key="2">
    <source>
        <dbReference type="EMBL" id="CAB4007844.1"/>
    </source>
</evidence>